<gene>
    <name evidence="1" type="ORF">MP1_gp0202</name>
</gene>
<evidence type="ECO:0000313" key="2">
    <source>
        <dbReference type="Proteomes" id="UP000203816"/>
    </source>
</evidence>
<protein>
    <submittedName>
        <fullName evidence="1">Uncharacterized protein</fullName>
    </submittedName>
</protein>
<dbReference type="RefSeq" id="YP_009280060.1">
    <property type="nucleotide sequence ID" value="NC_031020.1"/>
</dbReference>
<reference evidence="1 2" key="1">
    <citation type="submission" date="2016-04" db="EMBL/GenBank/DDBJ databases">
        <title>Comparative genomics of Morganella phages MP1 and MP2 define new clades among the T4 and T7-like Viruses.</title>
        <authorList>
            <person name="Pinto G."/>
            <person name="Oliveira A."/>
            <person name="Malgorzata L."/>
            <person name="Kropinski A."/>
            <person name="Azeredo J."/>
        </authorList>
    </citation>
    <scope>NUCLEOTIDE SEQUENCE [LARGE SCALE GENOMIC DNA]</scope>
</reference>
<proteinExistence type="predicted"/>
<dbReference type="KEGG" id="vg:29059247"/>
<sequence length="203" mass="23639">MKYIEYKYGLAKGKYFLVMAEMESGYVLEDGNFAKRSEVSPREVIACVKCTSVLEPGMTRRSEYLTQDKIYPVIKWLNEEQTAFEFVSDLGYTRYGSFVPGSWCGIFEKFPQELNHTNTVLEVLDKPKTINYFGLELQVPYGAGDRKMWLHIDWGGLIIFSSQKPEWYDDCYKIDTDKNDWWIAGKFDTVNEHTQKISLIEVV</sequence>
<accession>A0A192YAD7</accession>
<dbReference type="EMBL" id="KX078569">
    <property type="protein sequence ID" value="ANM46468.1"/>
    <property type="molecule type" value="Genomic_DNA"/>
</dbReference>
<dbReference type="GeneID" id="29059247"/>
<keyword evidence="2" id="KW-1185">Reference proteome</keyword>
<evidence type="ECO:0000313" key="1">
    <source>
        <dbReference type="EMBL" id="ANM46468.1"/>
    </source>
</evidence>
<dbReference type="Proteomes" id="UP000203816">
    <property type="component" value="Segment"/>
</dbReference>
<organism evidence="1 2">
    <name type="scientific">Morganella phage vB_MmoM_MP1</name>
    <dbReference type="NCBI Taxonomy" id="1852628"/>
    <lineage>
        <taxon>Viruses</taxon>
        <taxon>Duplodnaviria</taxon>
        <taxon>Heunggongvirae</taxon>
        <taxon>Uroviricota</taxon>
        <taxon>Caudoviricetes</taxon>
        <taxon>Pantevenvirales</taxon>
        <taxon>Straboviridae</taxon>
        <taxon>Gualtarvirus</taxon>
        <taxon>Gualtarvirus mp1</taxon>
    </lineage>
</organism>
<name>A0A192YAD7_9CAUD</name>